<comment type="caution">
    <text evidence="2">The sequence shown here is derived from an EMBL/GenBank/DDBJ whole genome shotgun (WGS) entry which is preliminary data.</text>
</comment>
<evidence type="ECO:0000256" key="1">
    <source>
        <dbReference type="ARBA" id="ARBA00006315"/>
    </source>
</evidence>
<evidence type="ECO:0000313" key="2">
    <source>
        <dbReference type="EMBL" id="MPM66404.1"/>
    </source>
</evidence>
<dbReference type="NCBIfam" id="TIGR04336">
    <property type="entry name" value="AmmeMemoSam_B"/>
    <property type="match status" value="1"/>
</dbReference>
<dbReference type="EMBL" id="VSSQ01021064">
    <property type="protein sequence ID" value="MPM66404.1"/>
    <property type="molecule type" value="Genomic_DNA"/>
</dbReference>
<sequence length="213" mass="23682">MLGPSHYVGFRGVAASAFSRWRTPFGDLSTATELLEEMEKWESPLVSFRDDTHDREHSIEVQLPLIQYFFGQPEVLPLVVGSLTLEDVRTLAPRFAALDAPETLWIVSSDFTHYGSRFRYVPFTGNVPERLREQDHAAARLVAERDLKGFAEFLGRTGATVCGMNPIALYLGTLDVLDPAHEIRGVIAAEANSGDLTGDYSNAVGYESIRFSR</sequence>
<accession>A0A645BXE4</accession>
<dbReference type="Pfam" id="PF01875">
    <property type="entry name" value="Memo"/>
    <property type="match status" value="1"/>
</dbReference>
<evidence type="ECO:0008006" key="3">
    <source>
        <dbReference type="Google" id="ProtNLM"/>
    </source>
</evidence>
<protein>
    <recommendedName>
        <fullName evidence="3">AmmeMemoRadiSam system protein B</fullName>
    </recommendedName>
</protein>
<gene>
    <name evidence="2" type="ORF">SDC9_113311</name>
</gene>
<dbReference type="AlphaFoldDB" id="A0A645BXE4"/>
<dbReference type="PANTHER" id="PTHR11060">
    <property type="entry name" value="PROTEIN MEMO1"/>
    <property type="match status" value="1"/>
</dbReference>
<reference evidence="2" key="1">
    <citation type="submission" date="2019-08" db="EMBL/GenBank/DDBJ databases">
        <authorList>
            <person name="Kucharzyk K."/>
            <person name="Murdoch R.W."/>
            <person name="Higgins S."/>
            <person name="Loffler F."/>
        </authorList>
    </citation>
    <scope>NUCLEOTIDE SEQUENCE</scope>
</reference>
<proteinExistence type="inferred from homology"/>
<comment type="similarity">
    <text evidence="1">Belongs to the MEMO1 family.</text>
</comment>
<dbReference type="PANTHER" id="PTHR11060:SF0">
    <property type="entry name" value="PROTEIN MEMO1"/>
    <property type="match status" value="1"/>
</dbReference>
<organism evidence="2">
    <name type="scientific">bioreactor metagenome</name>
    <dbReference type="NCBI Taxonomy" id="1076179"/>
    <lineage>
        <taxon>unclassified sequences</taxon>
        <taxon>metagenomes</taxon>
        <taxon>ecological metagenomes</taxon>
    </lineage>
</organism>
<dbReference type="CDD" id="cd07361">
    <property type="entry name" value="MEMO_like"/>
    <property type="match status" value="1"/>
</dbReference>
<dbReference type="InterPro" id="IPR002737">
    <property type="entry name" value="MEMO1_fam"/>
</dbReference>
<name>A0A645BXE4_9ZZZZ</name>
<dbReference type="Gene3D" id="3.40.830.10">
    <property type="entry name" value="LigB-like"/>
    <property type="match status" value="1"/>
</dbReference>